<feature type="domain" description="RL" evidence="8">
    <location>
        <begin position="61"/>
        <end position="129"/>
    </location>
</feature>
<evidence type="ECO:0000256" key="3">
    <source>
        <dbReference type="ARBA" id="ARBA00022679"/>
    </source>
</evidence>
<feature type="region of interest" description="Disordered" evidence="6">
    <location>
        <begin position="39"/>
        <end position="70"/>
    </location>
</feature>
<evidence type="ECO:0000256" key="1">
    <source>
        <dbReference type="ARBA" id="ARBA00001936"/>
    </source>
</evidence>
<accession>A0A6G1ANX7</accession>
<proteinExistence type="predicted"/>
<dbReference type="OrthoDB" id="434989at2759"/>
<feature type="domain" description="PAP-associated" evidence="7">
    <location>
        <begin position="441"/>
        <end position="484"/>
    </location>
</feature>
<keyword evidence="3" id="KW-0808">Transferase</keyword>
<feature type="non-terminal residue" evidence="10">
    <location>
        <position position="1"/>
    </location>
</feature>
<dbReference type="InterPro" id="IPR054708">
    <property type="entry name" value="MTPAP-like_central"/>
</dbReference>
<protein>
    <submittedName>
        <fullName evidence="10">PAPD1 protein</fullName>
    </submittedName>
</protein>
<dbReference type="Proteomes" id="UP000475037">
    <property type="component" value="Unassembled WGS sequence"/>
</dbReference>
<feature type="compositionally biased region" description="Polar residues" evidence="6">
    <location>
        <begin position="567"/>
        <end position="583"/>
    </location>
</feature>
<dbReference type="SUPFAM" id="SSF81301">
    <property type="entry name" value="Nucleotidyltransferase"/>
    <property type="match status" value="1"/>
</dbReference>
<feature type="region of interest" description="Disordered" evidence="6">
    <location>
        <begin position="560"/>
        <end position="583"/>
    </location>
</feature>
<dbReference type="PANTHER" id="PTHR12271:SF133">
    <property type="entry name" value="POLY(A) RNA POLYMERASE, MITOCHONDRIAL"/>
    <property type="match status" value="1"/>
</dbReference>
<comment type="caution">
    <text evidence="10">The sequence shown here is derived from an EMBL/GenBank/DDBJ whole genome shotgun (WGS) entry which is preliminary data.</text>
</comment>
<evidence type="ECO:0000256" key="5">
    <source>
        <dbReference type="ARBA" id="ARBA00022842"/>
    </source>
</evidence>
<feature type="non-terminal residue" evidence="10">
    <location>
        <position position="583"/>
    </location>
</feature>
<dbReference type="InterPro" id="IPR043519">
    <property type="entry name" value="NT_sf"/>
</dbReference>
<name>A0A6G1ANX7_CROCR</name>
<dbReference type="GO" id="GO:0005739">
    <property type="term" value="C:mitochondrion"/>
    <property type="evidence" value="ECO:0007669"/>
    <property type="project" value="TreeGrafter"/>
</dbReference>
<evidence type="ECO:0000256" key="6">
    <source>
        <dbReference type="SAM" id="MobiDB-lite"/>
    </source>
</evidence>
<keyword evidence="4" id="KW-0479">Metal-binding</keyword>
<keyword evidence="11" id="KW-1185">Reference proteome</keyword>
<dbReference type="Pfam" id="PF17797">
    <property type="entry name" value="RL"/>
    <property type="match status" value="1"/>
</dbReference>
<evidence type="ECO:0000256" key="4">
    <source>
        <dbReference type="ARBA" id="ARBA00022723"/>
    </source>
</evidence>
<organism evidence="10 11">
    <name type="scientific">Crocuta crocuta</name>
    <name type="common">Spotted hyena</name>
    <dbReference type="NCBI Taxonomy" id="9678"/>
    <lineage>
        <taxon>Eukaryota</taxon>
        <taxon>Metazoa</taxon>
        <taxon>Chordata</taxon>
        <taxon>Craniata</taxon>
        <taxon>Vertebrata</taxon>
        <taxon>Euteleostomi</taxon>
        <taxon>Mammalia</taxon>
        <taxon>Eutheria</taxon>
        <taxon>Laurasiatheria</taxon>
        <taxon>Carnivora</taxon>
        <taxon>Feliformia</taxon>
        <taxon>Hyaenidae</taxon>
        <taxon>Crocuta</taxon>
    </lineage>
</organism>
<evidence type="ECO:0000259" key="7">
    <source>
        <dbReference type="Pfam" id="PF03828"/>
    </source>
</evidence>
<comment type="cofactor">
    <cofactor evidence="2">
        <name>Mg(2+)</name>
        <dbReference type="ChEBI" id="CHEBI:18420"/>
    </cofactor>
</comment>
<dbReference type="GO" id="GO:0031123">
    <property type="term" value="P:RNA 3'-end processing"/>
    <property type="evidence" value="ECO:0007669"/>
    <property type="project" value="TreeGrafter"/>
</dbReference>
<dbReference type="PANTHER" id="PTHR12271">
    <property type="entry name" value="POLY A POLYMERASE CID PAP -RELATED"/>
    <property type="match status" value="1"/>
</dbReference>
<dbReference type="Gene3D" id="3.30.460.10">
    <property type="entry name" value="Beta Polymerase, domain 2"/>
    <property type="match status" value="1"/>
</dbReference>
<evidence type="ECO:0000313" key="11">
    <source>
        <dbReference type="Proteomes" id="UP000475037"/>
    </source>
</evidence>
<dbReference type="Pfam" id="PF03828">
    <property type="entry name" value="PAP_assoc"/>
    <property type="match status" value="1"/>
</dbReference>
<dbReference type="GO" id="GO:1990817">
    <property type="term" value="F:poly(A) RNA polymerase activity"/>
    <property type="evidence" value="ECO:0007669"/>
    <property type="project" value="TreeGrafter"/>
</dbReference>
<dbReference type="Pfam" id="PF22600">
    <property type="entry name" value="MTPAP-like_central"/>
    <property type="match status" value="1"/>
</dbReference>
<evidence type="ECO:0000259" key="8">
    <source>
        <dbReference type="Pfam" id="PF17797"/>
    </source>
</evidence>
<dbReference type="GO" id="GO:0046872">
    <property type="term" value="F:metal ion binding"/>
    <property type="evidence" value="ECO:0007669"/>
    <property type="project" value="UniProtKB-KW"/>
</dbReference>
<evidence type="ECO:0000313" key="10">
    <source>
        <dbReference type="EMBL" id="KAF0877294.1"/>
    </source>
</evidence>
<evidence type="ECO:0000256" key="2">
    <source>
        <dbReference type="ARBA" id="ARBA00001946"/>
    </source>
</evidence>
<dbReference type="Gene3D" id="1.10.1410.10">
    <property type="match status" value="1"/>
</dbReference>
<feature type="domain" description="Poly(A) RNA polymerase mitochondrial-like central palm" evidence="9">
    <location>
        <begin position="187"/>
        <end position="345"/>
    </location>
</feature>
<dbReference type="SUPFAM" id="SSF81631">
    <property type="entry name" value="PAP/OAS1 substrate-binding domain"/>
    <property type="match status" value="1"/>
</dbReference>
<evidence type="ECO:0000259" key="9">
    <source>
        <dbReference type="Pfam" id="PF22600"/>
    </source>
</evidence>
<dbReference type="CDD" id="cd05402">
    <property type="entry name" value="NT_PAP_TUTase"/>
    <property type="match status" value="1"/>
</dbReference>
<dbReference type="AlphaFoldDB" id="A0A6G1ANX7"/>
<sequence>MAARAVGFLATLPLCAQRSQVLRPIHRLFSCPGTAAEVKREERSSGSLETGSEDKTPKKKFSEVQKERREQAQRTVLIHCPNKISEKKFLKYLSQHGPINNHFFYESFGLYAVVEFSQKESITSLQNVTRTPSMGTEAAIPFKSRFFNLKTKNPSNPTSEQSSVQCSIHSPPSSKKLLELLCYAESIDDQLNTLLKELELTEENTKLRYLTCSLIEDIAAAYFLDCTVRPFGSSVNSFGKLGCDLDMFLDLDEVGKFSTNKTSGNFLMEFQVKNVPSERIATQKILSVIGECLDNFGPGCVGVQKILNARCPLVRFSHQASGFQCDLTTNNRIALKSSELLYIYGALDSRVRALAFSIRCWARAHSLTSSIPGSWITNFSLTLMVIFFLQRRSPPILPTLDYLKTLADAEDKCIIEGHNCTFVRDLNRIKPSGNTETLELLLKEFFEYFGNFAFNKNSINIRQGREQNKPESSPLHIQNPFETSLNISKNVSQSQLQKFVDLARESAWILNQEDKDRPSSSGSQPWGLAALLLPSVMNSVCLAKKVRKKPASERIKNLLESIKSRGSENATSTDGKRTVSTQA</sequence>
<dbReference type="EMBL" id="VOAJ01004417">
    <property type="protein sequence ID" value="KAF0877294.1"/>
    <property type="molecule type" value="Genomic_DNA"/>
</dbReference>
<comment type="cofactor">
    <cofactor evidence="1">
        <name>Mn(2+)</name>
        <dbReference type="ChEBI" id="CHEBI:29035"/>
    </cofactor>
</comment>
<reference evidence="10 11" key="1">
    <citation type="submission" date="2019-11" db="EMBL/GenBank/DDBJ databases">
        <authorList>
            <person name="Yang C."/>
            <person name="Li F."/>
        </authorList>
    </citation>
    <scope>NUCLEOTIDE SEQUENCE [LARGE SCALE GENOMIC DNA]</scope>
    <source>
        <strain evidence="10">KB4526</strain>
        <tissue evidence="10">Muscle</tissue>
    </source>
</reference>
<dbReference type="FunFam" id="1.10.1410.10:FF:000010">
    <property type="entry name" value="poly(A) RNA polymerase, mitochondrial"/>
    <property type="match status" value="1"/>
</dbReference>
<dbReference type="InterPro" id="IPR041252">
    <property type="entry name" value="RL"/>
</dbReference>
<dbReference type="InterPro" id="IPR002058">
    <property type="entry name" value="PAP_assoc"/>
</dbReference>
<feature type="compositionally biased region" description="Basic and acidic residues" evidence="6">
    <location>
        <begin position="52"/>
        <end position="70"/>
    </location>
</feature>
<gene>
    <name evidence="10" type="primary">Mtpap</name>
    <name evidence="10" type="ORF">FOF47_R12287</name>
</gene>
<keyword evidence="5" id="KW-0460">Magnesium</keyword>